<name>A0ABR5DIZ0_9FLAO</name>
<evidence type="ECO:0000313" key="3">
    <source>
        <dbReference type="Proteomes" id="UP000033497"/>
    </source>
</evidence>
<sequence>MDEFDIKVLEVNGYSYIDRGIVDAEGNYVSTLELNGKILKSESSKELWNRGQALEKKYSTSTIPNENVNKDGNTHLTNVLTDDKGNFSRYKDEQSLEKPINHIANNTSFDFYTYSLVLVGSIIIYLIIKKITK</sequence>
<evidence type="ECO:0000313" key="2">
    <source>
        <dbReference type="EMBL" id="KJJ38737.1"/>
    </source>
</evidence>
<gene>
    <name evidence="2" type="ORF">MB09_08645</name>
</gene>
<comment type="caution">
    <text evidence="2">The sequence shown here is derived from an EMBL/GenBank/DDBJ whole genome shotgun (WGS) entry which is preliminary data.</text>
</comment>
<organism evidence="2 3">
    <name type="scientific">Aequorivita vladivostokensis</name>
    <dbReference type="NCBI Taxonomy" id="171194"/>
    <lineage>
        <taxon>Bacteria</taxon>
        <taxon>Pseudomonadati</taxon>
        <taxon>Bacteroidota</taxon>
        <taxon>Flavobacteriia</taxon>
        <taxon>Flavobacteriales</taxon>
        <taxon>Flavobacteriaceae</taxon>
        <taxon>Aequorivita</taxon>
    </lineage>
</organism>
<feature type="transmembrane region" description="Helical" evidence="1">
    <location>
        <begin position="111"/>
        <end position="128"/>
    </location>
</feature>
<keyword evidence="1" id="KW-0472">Membrane</keyword>
<dbReference type="RefSeq" id="WP_045080485.1">
    <property type="nucleotide sequence ID" value="NZ_JSVU01000004.1"/>
</dbReference>
<dbReference type="Proteomes" id="UP000033497">
    <property type="component" value="Unassembled WGS sequence"/>
</dbReference>
<keyword evidence="3" id="KW-1185">Reference proteome</keyword>
<keyword evidence="1" id="KW-1133">Transmembrane helix</keyword>
<accession>A0ABR5DIZ0</accession>
<keyword evidence="1" id="KW-0812">Transmembrane</keyword>
<proteinExistence type="predicted"/>
<reference evidence="2 3" key="1">
    <citation type="submission" date="2014-10" db="EMBL/GenBank/DDBJ databases">
        <title>Genome sequencing of Vitellibacter vladivostokensis KMM 3516.</title>
        <authorList>
            <person name="Thevarajoo S."/>
            <person name="Selvaratnam C."/>
            <person name="Goh K.M."/>
            <person name="Chong C.S."/>
        </authorList>
    </citation>
    <scope>NUCLEOTIDE SEQUENCE [LARGE SCALE GENOMIC DNA]</scope>
    <source>
        <strain evidence="2 3">KMM 3516</strain>
    </source>
</reference>
<dbReference type="EMBL" id="JSVU01000004">
    <property type="protein sequence ID" value="KJJ38737.1"/>
    <property type="molecule type" value="Genomic_DNA"/>
</dbReference>
<evidence type="ECO:0000256" key="1">
    <source>
        <dbReference type="SAM" id="Phobius"/>
    </source>
</evidence>
<protein>
    <submittedName>
        <fullName evidence="2">Uncharacterized protein</fullName>
    </submittedName>
</protein>